<dbReference type="SUPFAM" id="SSF64005">
    <property type="entry name" value="Undecaprenyl diphosphate synthase"/>
    <property type="match status" value="1"/>
</dbReference>
<dbReference type="CDD" id="cd00475">
    <property type="entry name" value="Cis_IPPS"/>
    <property type="match status" value="1"/>
</dbReference>
<evidence type="ECO:0000313" key="5">
    <source>
        <dbReference type="EMBL" id="KZV88305.1"/>
    </source>
</evidence>
<comment type="similarity">
    <text evidence="1 4">Belongs to the UPP synthase family.</text>
</comment>
<gene>
    <name evidence="5" type="ORF">EXIGLDRAFT_619543</name>
</gene>
<dbReference type="InterPro" id="IPR018520">
    <property type="entry name" value="UPP_synth-like_CS"/>
</dbReference>
<dbReference type="GO" id="GO:0045547">
    <property type="term" value="F:ditrans,polycis-polyprenyl diphosphate synthase [(2E,6E)-farnesyl diphosphate specific] activity"/>
    <property type="evidence" value="ECO:0007669"/>
    <property type="project" value="TreeGrafter"/>
</dbReference>
<dbReference type="GO" id="GO:0016094">
    <property type="term" value="P:polyprenol biosynthetic process"/>
    <property type="evidence" value="ECO:0007669"/>
    <property type="project" value="TreeGrafter"/>
</dbReference>
<dbReference type="InterPro" id="IPR036424">
    <property type="entry name" value="UPP_synth-like_sf"/>
</dbReference>
<dbReference type="AlphaFoldDB" id="A0A165F3I4"/>
<organism evidence="5 6">
    <name type="scientific">Exidia glandulosa HHB12029</name>
    <dbReference type="NCBI Taxonomy" id="1314781"/>
    <lineage>
        <taxon>Eukaryota</taxon>
        <taxon>Fungi</taxon>
        <taxon>Dikarya</taxon>
        <taxon>Basidiomycota</taxon>
        <taxon>Agaricomycotina</taxon>
        <taxon>Agaricomycetes</taxon>
        <taxon>Auriculariales</taxon>
        <taxon>Exidiaceae</taxon>
        <taxon>Exidia</taxon>
    </lineage>
</organism>
<accession>A0A165F3I4</accession>
<proteinExistence type="inferred from homology"/>
<dbReference type="PANTHER" id="PTHR10291">
    <property type="entry name" value="DEHYDRODOLICHYL DIPHOSPHATE SYNTHASE FAMILY MEMBER"/>
    <property type="match status" value="1"/>
</dbReference>
<dbReference type="Gene3D" id="3.40.1180.10">
    <property type="entry name" value="Decaprenyl diphosphate synthase-like"/>
    <property type="match status" value="1"/>
</dbReference>
<dbReference type="FunFam" id="3.40.1180.10:FF:000005">
    <property type="entry name" value="Alkyl transferase"/>
    <property type="match status" value="1"/>
</dbReference>
<dbReference type="GO" id="GO:0005783">
    <property type="term" value="C:endoplasmic reticulum"/>
    <property type="evidence" value="ECO:0007669"/>
    <property type="project" value="TreeGrafter"/>
</dbReference>
<dbReference type="PANTHER" id="PTHR10291:SF43">
    <property type="entry name" value="DEHYDRODOLICHYL DIPHOSPHATE SYNTHASE COMPLEX SUBUNIT DHDDS"/>
    <property type="match status" value="1"/>
</dbReference>
<dbReference type="EC" id="2.5.1.-" evidence="4"/>
<sequence>MSPAPQSSTSSLPVHYARVVLAYILLKLKLFIIWVLKAGPMPQHVAFVMDGNRRYSRRKGVEVREGHSQGFVALRRVLEICFKLDIKCVTVYGFAIENFKRSEDEIANLMQIAKDGLNSFCEQDDLLQANGVRLNVIGHKSLLPVDVQEAIDRAESLTKHNSRSILNICFPYASRHEMTCAIGQSVQDAVDNASPNITEQDVDERLFTSQGLSPPLDVLIRSSGVKRFSDFLLWQCSENTQVHFTPTYWPEYGLRDFGPVILDFQRRMWSKRVHS</sequence>
<dbReference type="Pfam" id="PF01255">
    <property type="entry name" value="Prenyltransf"/>
    <property type="match status" value="1"/>
</dbReference>
<dbReference type="Proteomes" id="UP000077266">
    <property type="component" value="Unassembled WGS sequence"/>
</dbReference>
<dbReference type="GO" id="GO:0016020">
    <property type="term" value="C:membrane"/>
    <property type="evidence" value="ECO:0007669"/>
    <property type="project" value="TreeGrafter"/>
</dbReference>
<dbReference type="STRING" id="1314781.A0A165F3I4"/>
<dbReference type="OrthoDB" id="4173905at2759"/>
<dbReference type="NCBIfam" id="TIGR00055">
    <property type="entry name" value="uppS"/>
    <property type="match status" value="1"/>
</dbReference>
<dbReference type="EMBL" id="KV426103">
    <property type="protein sequence ID" value="KZV88305.1"/>
    <property type="molecule type" value="Genomic_DNA"/>
</dbReference>
<dbReference type="HAMAP" id="MF_01139">
    <property type="entry name" value="ISPT"/>
    <property type="match status" value="1"/>
</dbReference>
<name>A0A165F3I4_EXIGL</name>
<dbReference type="InterPro" id="IPR001441">
    <property type="entry name" value="UPP_synth-like"/>
</dbReference>
<reference evidence="5 6" key="1">
    <citation type="journal article" date="2016" name="Mol. Biol. Evol.">
        <title>Comparative Genomics of Early-Diverging Mushroom-Forming Fungi Provides Insights into the Origins of Lignocellulose Decay Capabilities.</title>
        <authorList>
            <person name="Nagy L.G."/>
            <person name="Riley R."/>
            <person name="Tritt A."/>
            <person name="Adam C."/>
            <person name="Daum C."/>
            <person name="Floudas D."/>
            <person name="Sun H."/>
            <person name="Yadav J.S."/>
            <person name="Pangilinan J."/>
            <person name="Larsson K.H."/>
            <person name="Matsuura K."/>
            <person name="Barry K."/>
            <person name="Labutti K."/>
            <person name="Kuo R."/>
            <person name="Ohm R.A."/>
            <person name="Bhattacharya S.S."/>
            <person name="Shirouzu T."/>
            <person name="Yoshinaga Y."/>
            <person name="Martin F.M."/>
            <person name="Grigoriev I.V."/>
            <person name="Hibbett D.S."/>
        </authorList>
    </citation>
    <scope>NUCLEOTIDE SEQUENCE [LARGE SCALE GENOMIC DNA]</scope>
    <source>
        <strain evidence="5 6">HHB12029</strain>
    </source>
</reference>
<protein>
    <recommendedName>
        <fullName evidence="4">Alkyl transferase</fullName>
        <ecNumber evidence="4">2.5.1.-</ecNumber>
    </recommendedName>
</protein>
<evidence type="ECO:0000256" key="4">
    <source>
        <dbReference type="RuleBase" id="RU363018"/>
    </source>
</evidence>
<dbReference type="GO" id="GO:0005811">
    <property type="term" value="C:lipid droplet"/>
    <property type="evidence" value="ECO:0007669"/>
    <property type="project" value="TreeGrafter"/>
</dbReference>
<keyword evidence="3" id="KW-0460">Magnesium</keyword>
<evidence type="ECO:0000313" key="6">
    <source>
        <dbReference type="Proteomes" id="UP000077266"/>
    </source>
</evidence>
<evidence type="ECO:0000256" key="1">
    <source>
        <dbReference type="ARBA" id="ARBA00005432"/>
    </source>
</evidence>
<dbReference type="InParanoid" id="A0A165F3I4"/>
<dbReference type="PROSITE" id="PS01066">
    <property type="entry name" value="UPP_SYNTHASE"/>
    <property type="match status" value="1"/>
</dbReference>
<dbReference type="GO" id="GO:1904423">
    <property type="term" value="C:dehydrodolichyl diphosphate synthase complex"/>
    <property type="evidence" value="ECO:0007669"/>
    <property type="project" value="TreeGrafter"/>
</dbReference>
<keyword evidence="6" id="KW-1185">Reference proteome</keyword>
<keyword evidence="2 4" id="KW-0808">Transferase</keyword>
<evidence type="ECO:0000256" key="2">
    <source>
        <dbReference type="ARBA" id="ARBA00022679"/>
    </source>
</evidence>
<evidence type="ECO:0000256" key="3">
    <source>
        <dbReference type="ARBA" id="ARBA00022842"/>
    </source>
</evidence>
<dbReference type="FunCoup" id="A0A165F3I4">
    <property type="interactions" value="515"/>
</dbReference>